<feature type="transmembrane region" description="Helical" evidence="2">
    <location>
        <begin position="59"/>
        <end position="76"/>
    </location>
</feature>
<accession>A0A1L8EIL9</accession>
<proteinExistence type="predicted"/>
<protein>
    <submittedName>
        <fullName evidence="3">Uncharacterized protein</fullName>
    </submittedName>
</protein>
<feature type="transmembrane region" description="Helical" evidence="2">
    <location>
        <begin position="209"/>
        <end position="230"/>
    </location>
</feature>
<feature type="compositionally biased region" description="Polar residues" evidence="1">
    <location>
        <begin position="332"/>
        <end position="343"/>
    </location>
</feature>
<dbReference type="EMBL" id="GFDG01000252">
    <property type="protein sequence ID" value="JAV18547.1"/>
    <property type="molecule type" value="Transcribed_RNA"/>
</dbReference>
<evidence type="ECO:0000256" key="1">
    <source>
        <dbReference type="SAM" id="MobiDB-lite"/>
    </source>
</evidence>
<evidence type="ECO:0000313" key="3">
    <source>
        <dbReference type="EMBL" id="JAV18547.1"/>
    </source>
</evidence>
<dbReference type="AlphaFoldDB" id="A0A1L8EIL9"/>
<feature type="transmembrane region" description="Helical" evidence="2">
    <location>
        <begin position="102"/>
        <end position="127"/>
    </location>
</feature>
<keyword evidence="2" id="KW-1133">Transmembrane helix</keyword>
<feature type="transmembrane region" description="Helical" evidence="2">
    <location>
        <begin position="25"/>
        <end position="47"/>
    </location>
</feature>
<sequence>MNSGFGYNNPSGTIKNFQCLRVLTYWAGCFGMVQSLIFIGLTITGILSYNCVISIYETFNYSSVIPTVFMALYFKSTCTPDSFPAYENEFIKTKTILDPEDILIWDCVYLGVSVCWLIASALILIYVKKDNRKSTIGVSITWVILTFCICAMDLSLGVIFGIDYGRFKSEAADFNLSTVYSGDIEPQAAQILAAMVVSISMMIISFKGFVLWLINIVLAIYLLVKAVFIINDNDGTDNLFMPHKDSSGDILATRPPINAYQEERKPEIMATVFANEAFIPDNTTSEDTIEINQEVITRAARMSKDASFQERRFRNLDNFQQYPPRSRPESTIPEQQEPATNFRNGFPAPDYTPPMQRAAQNRNNLYQ</sequence>
<keyword evidence="2" id="KW-0472">Membrane</keyword>
<organism evidence="3">
    <name type="scientific">Haematobia irritans</name>
    <name type="common">Horn fly</name>
    <name type="synonym">Conops irritans</name>
    <dbReference type="NCBI Taxonomy" id="7368"/>
    <lineage>
        <taxon>Eukaryota</taxon>
        <taxon>Metazoa</taxon>
        <taxon>Ecdysozoa</taxon>
        <taxon>Arthropoda</taxon>
        <taxon>Hexapoda</taxon>
        <taxon>Insecta</taxon>
        <taxon>Pterygota</taxon>
        <taxon>Neoptera</taxon>
        <taxon>Endopterygota</taxon>
        <taxon>Diptera</taxon>
        <taxon>Brachycera</taxon>
        <taxon>Muscomorpha</taxon>
        <taxon>Muscoidea</taxon>
        <taxon>Muscidae</taxon>
        <taxon>Haematobia</taxon>
    </lineage>
</organism>
<feature type="compositionally biased region" description="Polar residues" evidence="1">
    <location>
        <begin position="358"/>
        <end position="367"/>
    </location>
</feature>
<feature type="transmembrane region" description="Helical" evidence="2">
    <location>
        <begin position="139"/>
        <end position="162"/>
    </location>
</feature>
<reference evidence="3" key="1">
    <citation type="submission" date="2017-01" db="EMBL/GenBank/DDBJ databases">
        <title>An insight into the sialome and mialome of the horn fly, Haematobia irritans.</title>
        <authorList>
            <person name="Breijo M."/>
            <person name="Boiani M."/>
            <person name="Ures X."/>
            <person name="Rocha S."/>
            <person name="Sequeira M."/>
            <person name="Ribeiro J.M."/>
        </authorList>
    </citation>
    <scope>NUCLEOTIDE SEQUENCE</scope>
</reference>
<keyword evidence="2" id="KW-0812">Transmembrane</keyword>
<evidence type="ECO:0000256" key="2">
    <source>
        <dbReference type="SAM" id="Phobius"/>
    </source>
</evidence>
<feature type="region of interest" description="Disordered" evidence="1">
    <location>
        <begin position="318"/>
        <end position="367"/>
    </location>
</feature>
<name>A0A1L8EIL9_HAEIR</name>